<dbReference type="InterPro" id="IPR054707">
    <property type="entry name" value="DhpH_subs-bd"/>
</dbReference>
<dbReference type="Proteomes" id="UP000254866">
    <property type="component" value="Unassembled WGS sequence"/>
</dbReference>
<feature type="domain" description="2,6-dihydroxypyridine 3-monooxygenase substrate binding" evidence="2">
    <location>
        <begin position="196"/>
        <end position="326"/>
    </location>
</feature>
<keyword evidence="4" id="KW-1185">Reference proteome</keyword>
<dbReference type="AlphaFoldDB" id="A0A370U1N7"/>
<keyword evidence="1" id="KW-1133">Transmembrane helix</keyword>
<dbReference type="Gene3D" id="3.50.50.60">
    <property type="entry name" value="FAD/NAD(P)-binding domain"/>
    <property type="match status" value="1"/>
</dbReference>
<accession>A0A370U1N7</accession>
<dbReference type="RefSeq" id="XP_031874352.1">
    <property type="nucleotide sequence ID" value="XM_032010298.1"/>
</dbReference>
<evidence type="ECO:0000313" key="4">
    <source>
        <dbReference type="Proteomes" id="UP000254866"/>
    </source>
</evidence>
<organism evidence="3 4">
    <name type="scientific">Venustampulla echinocandica</name>
    <dbReference type="NCBI Taxonomy" id="2656787"/>
    <lineage>
        <taxon>Eukaryota</taxon>
        <taxon>Fungi</taxon>
        <taxon>Dikarya</taxon>
        <taxon>Ascomycota</taxon>
        <taxon>Pezizomycotina</taxon>
        <taxon>Leotiomycetes</taxon>
        <taxon>Helotiales</taxon>
        <taxon>Pleuroascaceae</taxon>
        <taxon>Venustampulla</taxon>
    </lineage>
</organism>
<dbReference type="InterPro" id="IPR053212">
    <property type="entry name" value="DHP_3-monooxygenase"/>
</dbReference>
<dbReference type="STRING" id="2656787.A0A370U1N7"/>
<dbReference type="PANTHER" id="PTHR47469:SF2">
    <property type="entry name" value="OS06G0597600 PROTEIN"/>
    <property type="match status" value="1"/>
</dbReference>
<evidence type="ECO:0000313" key="3">
    <source>
        <dbReference type="EMBL" id="RDL41696.1"/>
    </source>
</evidence>
<name>A0A370U1N7_9HELO</name>
<feature type="transmembrane region" description="Helical" evidence="1">
    <location>
        <begin position="14"/>
        <end position="35"/>
    </location>
</feature>
<dbReference type="EMBL" id="NPIC01000001">
    <property type="protein sequence ID" value="RDL41696.1"/>
    <property type="molecule type" value="Genomic_DNA"/>
</dbReference>
<dbReference type="InterPro" id="IPR036188">
    <property type="entry name" value="FAD/NAD-bd_sf"/>
</dbReference>
<dbReference type="Pfam" id="PF22607">
    <property type="entry name" value="FAD_binding-like"/>
    <property type="match status" value="1"/>
</dbReference>
<dbReference type="Gene3D" id="3.30.9.60">
    <property type="match status" value="1"/>
</dbReference>
<sequence length="436" mass="48474">MALPKTPNESSEPIVIIGGSIAALMSGIVLTRLGYNVRVLEQNESSVREEKGAGITVGPDAQEFFSKYDQVPGPYAVPCPGVNFLDANSKVKQFMKRPMLMSTWSALYYRLRANFDGYKSSFCPDPPASAQNQGKAVLQMGAKVTNVADTDGQVTVTYIDKAEGTEHSIKSDLVIAADGASSAIRRILLPDAEPLYSGYLGWRGLVPESEMSEESREILSPEFTGFTYKGGYILCYIVPSSDGNLEVGHRRFNWVWYSKSPPQSSAQYAEIMTDSDGWKHRNSVPKGKMREDVWNAQREYGTKILNSVFVELINKTKEPFLSVIQDFAAPQASFFDGKLLMLGDALAVFRPHMALSLNQAAVDNLLLEKLIKGEITTKSWEKQVVQYGRRNRLINIAFGNFYLYGGLTFAKSVVAYLLSLLPFQSLILAAQRYFRR</sequence>
<dbReference type="PANTHER" id="PTHR47469">
    <property type="entry name" value="MONOOXYGENASE-LIKE"/>
    <property type="match status" value="1"/>
</dbReference>
<dbReference type="GeneID" id="43594524"/>
<keyword evidence="1" id="KW-0812">Transmembrane</keyword>
<comment type="caution">
    <text evidence="3">The sequence shown here is derived from an EMBL/GenBank/DDBJ whole genome shotgun (WGS) entry which is preliminary data.</text>
</comment>
<evidence type="ECO:0000256" key="1">
    <source>
        <dbReference type="SAM" id="Phobius"/>
    </source>
</evidence>
<feature type="transmembrane region" description="Helical" evidence="1">
    <location>
        <begin position="393"/>
        <end position="410"/>
    </location>
</feature>
<dbReference type="SUPFAM" id="SSF54373">
    <property type="entry name" value="FAD-linked reductases, C-terminal domain"/>
    <property type="match status" value="1"/>
</dbReference>
<dbReference type="OrthoDB" id="16820at2759"/>
<protein>
    <recommendedName>
        <fullName evidence="2">2,6-dihydroxypyridine 3-monooxygenase substrate binding domain-containing protein</fullName>
    </recommendedName>
</protein>
<reference evidence="3 4" key="1">
    <citation type="journal article" date="2018" name="IMA Fungus">
        <title>IMA Genome-F 9: Draft genome sequence of Annulohypoxylon stygium, Aspergillus mulundensis, Berkeleyomyces basicola (syn. Thielaviopsis basicola), Ceratocystis smalleyi, two Cercospora beticola strains, Coleophoma cylindrospora, Fusarium fracticaudum, Phialophora cf. hyalina, and Morchella septimelata.</title>
        <authorList>
            <person name="Wingfield B.D."/>
            <person name="Bills G.F."/>
            <person name="Dong Y."/>
            <person name="Huang W."/>
            <person name="Nel W.J."/>
            <person name="Swalarsk-Parry B.S."/>
            <person name="Vaghefi N."/>
            <person name="Wilken P.M."/>
            <person name="An Z."/>
            <person name="de Beer Z.W."/>
            <person name="De Vos L."/>
            <person name="Chen L."/>
            <person name="Duong T.A."/>
            <person name="Gao Y."/>
            <person name="Hammerbacher A."/>
            <person name="Kikkert J.R."/>
            <person name="Li Y."/>
            <person name="Li H."/>
            <person name="Li K."/>
            <person name="Li Q."/>
            <person name="Liu X."/>
            <person name="Ma X."/>
            <person name="Naidoo K."/>
            <person name="Pethybridge S.J."/>
            <person name="Sun J."/>
            <person name="Steenkamp E.T."/>
            <person name="van der Nest M.A."/>
            <person name="van Wyk S."/>
            <person name="Wingfield M.J."/>
            <person name="Xiong C."/>
            <person name="Yue Q."/>
            <person name="Zhang X."/>
        </authorList>
    </citation>
    <scope>NUCLEOTIDE SEQUENCE [LARGE SCALE GENOMIC DNA]</scope>
    <source>
        <strain evidence="3 4">BP 5553</strain>
    </source>
</reference>
<gene>
    <name evidence="3" type="ORF">BP5553_01675</name>
</gene>
<dbReference type="PRINTS" id="PR00420">
    <property type="entry name" value="RNGMNOXGNASE"/>
</dbReference>
<proteinExistence type="predicted"/>
<dbReference type="SUPFAM" id="SSF51905">
    <property type="entry name" value="FAD/NAD(P)-binding domain"/>
    <property type="match status" value="1"/>
</dbReference>
<keyword evidence="1" id="KW-0472">Membrane</keyword>
<evidence type="ECO:0000259" key="2">
    <source>
        <dbReference type="Pfam" id="PF22607"/>
    </source>
</evidence>